<feature type="region of interest" description="Disordered" evidence="1">
    <location>
        <begin position="1"/>
        <end position="41"/>
    </location>
</feature>
<evidence type="ECO:0000256" key="1">
    <source>
        <dbReference type="SAM" id="MobiDB-lite"/>
    </source>
</evidence>
<sequence length="179" mass="19890">MSTAKGVFNQRTEINDEYVPKPTTGQRQMKYGPPGVGGVDVEEQPINVYHQDEHIEGISVEAENRNLIELKSLSTDYARKESKEGTGPHFKTQAATAASALGKYAAAIGQERLKNPTELLRDLPHIDNVDKKALLDRLKREVKVRQSNEMNEMLREVRGGVASHVQSAADKLEQLIENA</sequence>
<dbReference type="AlphaFoldDB" id="A0A9N9DII6"/>
<dbReference type="Proteomes" id="UP000789570">
    <property type="component" value="Unassembled WGS sequence"/>
</dbReference>
<dbReference type="EMBL" id="CAJVPQ010003955">
    <property type="protein sequence ID" value="CAG8641214.1"/>
    <property type="molecule type" value="Genomic_DNA"/>
</dbReference>
<reference evidence="2" key="1">
    <citation type="submission" date="2021-06" db="EMBL/GenBank/DDBJ databases">
        <authorList>
            <person name="Kallberg Y."/>
            <person name="Tangrot J."/>
            <person name="Rosling A."/>
        </authorList>
    </citation>
    <scope>NUCLEOTIDE SEQUENCE</scope>
    <source>
        <strain evidence="2">UK204</strain>
    </source>
</reference>
<proteinExistence type="predicted"/>
<evidence type="ECO:0000313" key="3">
    <source>
        <dbReference type="Proteomes" id="UP000789570"/>
    </source>
</evidence>
<protein>
    <submittedName>
        <fullName evidence="2">17381_t:CDS:1</fullName>
    </submittedName>
</protein>
<keyword evidence="3" id="KW-1185">Reference proteome</keyword>
<name>A0A9N9DII6_9GLOM</name>
<accession>A0A9N9DII6</accession>
<dbReference type="OrthoDB" id="2370850at2759"/>
<evidence type="ECO:0000313" key="2">
    <source>
        <dbReference type="EMBL" id="CAG8641214.1"/>
    </source>
</evidence>
<organism evidence="2 3">
    <name type="scientific">Funneliformis caledonium</name>
    <dbReference type="NCBI Taxonomy" id="1117310"/>
    <lineage>
        <taxon>Eukaryota</taxon>
        <taxon>Fungi</taxon>
        <taxon>Fungi incertae sedis</taxon>
        <taxon>Mucoromycota</taxon>
        <taxon>Glomeromycotina</taxon>
        <taxon>Glomeromycetes</taxon>
        <taxon>Glomerales</taxon>
        <taxon>Glomeraceae</taxon>
        <taxon>Funneliformis</taxon>
    </lineage>
</organism>
<gene>
    <name evidence="2" type="ORF">FCALED_LOCUS10575</name>
</gene>
<comment type="caution">
    <text evidence="2">The sequence shown here is derived from an EMBL/GenBank/DDBJ whole genome shotgun (WGS) entry which is preliminary data.</text>
</comment>